<gene>
    <name evidence="1" type="ORF">STVIR_0657</name>
</gene>
<organism evidence="1 2">
    <name type="scientific">Streptomyces viridochromogenes Tue57</name>
    <dbReference type="NCBI Taxonomy" id="1160705"/>
    <lineage>
        <taxon>Bacteria</taxon>
        <taxon>Bacillati</taxon>
        <taxon>Actinomycetota</taxon>
        <taxon>Actinomycetes</taxon>
        <taxon>Kitasatosporales</taxon>
        <taxon>Streptomycetaceae</taxon>
        <taxon>Streptomyces</taxon>
    </lineage>
</organism>
<dbReference type="EMBL" id="AMLP01000025">
    <property type="protein sequence ID" value="ELS58415.1"/>
    <property type="molecule type" value="Genomic_DNA"/>
</dbReference>
<dbReference type="AlphaFoldDB" id="L8PPI6"/>
<accession>L8PPI6</accession>
<evidence type="ECO:0000313" key="2">
    <source>
        <dbReference type="Proteomes" id="UP000011205"/>
    </source>
</evidence>
<comment type="caution">
    <text evidence="1">The sequence shown here is derived from an EMBL/GenBank/DDBJ whole genome shotgun (WGS) entry which is preliminary data.</text>
</comment>
<name>L8PPI6_STRVR</name>
<proteinExistence type="predicted"/>
<dbReference type="Proteomes" id="UP000011205">
    <property type="component" value="Unassembled WGS sequence"/>
</dbReference>
<sequence length="69" mass="6986">MGTTGRTGGHLVMAAGLFRRSAVAGAMGLSTLRLPSPAFAEEASYTFETVVASVNSGSVEKGFAPPVGR</sequence>
<reference evidence="1 2" key="1">
    <citation type="journal article" date="2013" name="Genome Announc.">
        <title>Draft Genome Sequence of Streptomyces viridochromogenes Strain Tu57, Producer of Avilamycin.</title>
        <authorList>
            <person name="Gruning B.A."/>
            <person name="Erxleben A."/>
            <person name="Hahnlein A."/>
            <person name="Gunther S."/>
        </authorList>
    </citation>
    <scope>NUCLEOTIDE SEQUENCE [LARGE SCALE GENOMIC DNA]</scope>
    <source>
        <strain evidence="1 2">Tue57</strain>
    </source>
</reference>
<protein>
    <submittedName>
        <fullName evidence="1">Uncharacterized protein</fullName>
    </submittedName>
</protein>
<dbReference type="PATRIC" id="fig|1160705.3.peg.652"/>
<evidence type="ECO:0000313" key="1">
    <source>
        <dbReference type="EMBL" id="ELS58415.1"/>
    </source>
</evidence>